<protein>
    <submittedName>
        <fullName evidence="4">Gtp-binding protein rho4</fullName>
    </submittedName>
</protein>
<dbReference type="SMART" id="SM00173">
    <property type="entry name" value="RAS"/>
    <property type="match status" value="1"/>
</dbReference>
<evidence type="ECO:0000256" key="3">
    <source>
        <dbReference type="ARBA" id="ARBA00023134"/>
    </source>
</evidence>
<dbReference type="AlphaFoldDB" id="A0A9Q0R5T0"/>
<dbReference type="NCBIfam" id="TIGR00231">
    <property type="entry name" value="small_GTP"/>
    <property type="match status" value="1"/>
</dbReference>
<dbReference type="GO" id="GO:0007264">
    <property type="term" value="P:small GTPase-mediated signal transduction"/>
    <property type="evidence" value="ECO:0007669"/>
    <property type="project" value="InterPro"/>
</dbReference>
<dbReference type="CDD" id="cd00157">
    <property type="entry name" value="Rho"/>
    <property type="match status" value="1"/>
</dbReference>
<dbReference type="SMART" id="SM00175">
    <property type="entry name" value="RAB"/>
    <property type="match status" value="1"/>
</dbReference>
<accession>A0A9Q0R5T0</accession>
<dbReference type="OrthoDB" id="8830751at2759"/>
<keyword evidence="5" id="KW-1185">Reference proteome</keyword>
<reference evidence="4" key="1">
    <citation type="submission" date="2022-10" db="EMBL/GenBank/DDBJ databases">
        <title>Novel sulphate-reducing endosymbionts in the free-living metamonad Anaeramoeba.</title>
        <authorList>
            <person name="Jerlstrom-Hultqvist J."/>
            <person name="Cepicka I."/>
            <person name="Gallot-Lavallee L."/>
            <person name="Salas-Leiva D."/>
            <person name="Curtis B.A."/>
            <person name="Zahonova K."/>
            <person name="Pipaliya S."/>
            <person name="Dacks J."/>
            <person name="Roger A.J."/>
        </authorList>
    </citation>
    <scope>NUCLEOTIDE SEQUENCE</scope>
    <source>
        <strain evidence="4">BMAN</strain>
    </source>
</reference>
<evidence type="ECO:0000313" key="4">
    <source>
        <dbReference type="EMBL" id="KAJ5067573.1"/>
    </source>
</evidence>
<comment type="caution">
    <text evidence="4">The sequence shown here is derived from an EMBL/GenBank/DDBJ whole genome shotgun (WGS) entry which is preliminary data.</text>
</comment>
<dbReference type="GO" id="GO:0003924">
    <property type="term" value="F:GTPase activity"/>
    <property type="evidence" value="ECO:0007669"/>
    <property type="project" value="InterPro"/>
</dbReference>
<dbReference type="EMBL" id="JAPDFW010000125">
    <property type="protein sequence ID" value="KAJ5067573.1"/>
    <property type="molecule type" value="Genomic_DNA"/>
</dbReference>
<dbReference type="InterPro" id="IPR005225">
    <property type="entry name" value="Small_GTP-bd"/>
</dbReference>
<dbReference type="PROSITE" id="PS51420">
    <property type="entry name" value="RHO"/>
    <property type="match status" value="1"/>
</dbReference>
<gene>
    <name evidence="4" type="ORF">M0811_02761</name>
</gene>
<proteinExistence type="inferred from homology"/>
<dbReference type="Proteomes" id="UP001149090">
    <property type="component" value="Unassembled WGS sequence"/>
</dbReference>
<keyword evidence="3" id="KW-0342">GTP-binding</keyword>
<dbReference type="Gene3D" id="3.40.50.300">
    <property type="entry name" value="P-loop containing nucleotide triphosphate hydrolases"/>
    <property type="match status" value="1"/>
</dbReference>
<evidence type="ECO:0000256" key="2">
    <source>
        <dbReference type="ARBA" id="ARBA00022741"/>
    </source>
</evidence>
<dbReference type="PRINTS" id="PR00449">
    <property type="entry name" value="RASTRNSFRMNG"/>
</dbReference>
<comment type="similarity">
    <text evidence="1">Belongs to the small GTPase superfamily. Rho family.</text>
</comment>
<keyword evidence="2" id="KW-0547">Nucleotide-binding</keyword>
<dbReference type="InterPro" id="IPR001806">
    <property type="entry name" value="Small_GTPase"/>
</dbReference>
<dbReference type="InterPro" id="IPR003578">
    <property type="entry name" value="Small_GTPase_Rho"/>
</dbReference>
<dbReference type="FunFam" id="3.40.50.300:FF:001179">
    <property type="entry name" value="Rho family GTPase"/>
    <property type="match status" value="1"/>
</dbReference>
<dbReference type="InterPro" id="IPR027417">
    <property type="entry name" value="P-loop_NTPase"/>
</dbReference>
<dbReference type="SMART" id="SM00174">
    <property type="entry name" value="RHO"/>
    <property type="match status" value="1"/>
</dbReference>
<dbReference type="PROSITE" id="PS51421">
    <property type="entry name" value="RAS"/>
    <property type="match status" value="1"/>
</dbReference>
<evidence type="ECO:0000313" key="5">
    <source>
        <dbReference type="Proteomes" id="UP001149090"/>
    </source>
</evidence>
<organism evidence="4 5">
    <name type="scientific">Anaeramoeba ignava</name>
    <name type="common">Anaerobic marine amoeba</name>
    <dbReference type="NCBI Taxonomy" id="1746090"/>
    <lineage>
        <taxon>Eukaryota</taxon>
        <taxon>Metamonada</taxon>
        <taxon>Anaeramoebidae</taxon>
        <taxon>Anaeramoeba</taxon>
    </lineage>
</organism>
<sequence>MPRFKLVVIGDGAVGKTALCMTFASNEFPEEHIPTVFEQHVRDIDFENKTYELEIFDTAGQEDLGRIRSLSYNGANALIVCYSVDLMSSFHDVKENWIKEGRHYCPKAPIILVALKSDLRKDQEAIDKLTKANQSFVTIEQGKKLSEEIQAYSFHECSAKLKENIDDVFIDALKASKENIKKESGCIIL</sequence>
<evidence type="ECO:0000256" key="1">
    <source>
        <dbReference type="ARBA" id="ARBA00010142"/>
    </source>
</evidence>
<dbReference type="PANTHER" id="PTHR24072">
    <property type="entry name" value="RHO FAMILY GTPASE"/>
    <property type="match status" value="1"/>
</dbReference>
<dbReference type="Pfam" id="PF00071">
    <property type="entry name" value="Ras"/>
    <property type="match status" value="1"/>
</dbReference>
<dbReference type="GO" id="GO:0005525">
    <property type="term" value="F:GTP binding"/>
    <property type="evidence" value="ECO:0007669"/>
    <property type="project" value="UniProtKB-KW"/>
</dbReference>
<name>A0A9Q0R5T0_ANAIG</name>
<dbReference type="SUPFAM" id="SSF52540">
    <property type="entry name" value="P-loop containing nucleoside triphosphate hydrolases"/>
    <property type="match status" value="1"/>
</dbReference>
<dbReference type="PROSITE" id="PS51419">
    <property type="entry name" value="RAB"/>
    <property type="match status" value="1"/>
</dbReference>
<dbReference type="OMA" id="SFHECSA"/>